<name>A0AAJ8N1V7_9BACI</name>
<dbReference type="Proteomes" id="UP000321816">
    <property type="component" value="Chromosome"/>
</dbReference>
<organism evidence="2 3">
    <name type="scientific">Alkalicoccus halolimnae</name>
    <dbReference type="NCBI Taxonomy" id="1667239"/>
    <lineage>
        <taxon>Bacteria</taxon>
        <taxon>Bacillati</taxon>
        <taxon>Bacillota</taxon>
        <taxon>Bacilli</taxon>
        <taxon>Bacillales</taxon>
        <taxon>Bacillaceae</taxon>
        <taxon>Alkalicoccus</taxon>
    </lineage>
</organism>
<accession>A0AAJ8N1V7</accession>
<feature type="region of interest" description="Disordered" evidence="1">
    <location>
        <begin position="11"/>
        <end position="30"/>
    </location>
</feature>
<dbReference type="EMBL" id="CP144914">
    <property type="protein sequence ID" value="WWD81335.1"/>
    <property type="molecule type" value="Genomic_DNA"/>
</dbReference>
<evidence type="ECO:0000256" key="1">
    <source>
        <dbReference type="SAM" id="MobiDB-lite"/>
    </source>
</evidence>
<keyword evidence="3" id="KW-1185">Reference proteome</keyword>
<evidence type="ECO:0000313" key="2">
    <source>
        <dbReference type="EMBL" id="WWD81335.1"/>
    </source>
</evidence>
<dbReference type="AlphaFoldDB" id="A0AAJ8N1V7"/>
<sequence length="51" mass="5376">MFLPRTLESACGGSVPMKNEHHPFGPQGGIDQLNPASTLIVTTAAVNRSIN</sequence>
<dbReference type="KEGG" id="ahal:FTX54_007270"/>
<reference evidence="2 3" key="1">
    <citation type="submission" date="2024-01" db="EMBL/GenBank/DDBJ databases">
        <title>Complete Genome Sequence of Alkalicoccus halolimnae BZ-SZ-XJ29T, a Moderately Halophilic Bacterium Isolated from a Salt Lake.</title>
        <authorList>
            <person name="Zhao B."/>
        </authorList>
    </citation>
    <scope>NUCLEOTIDE SEQUENCE [LARGE SCALE GENOMIC DNA]</scope>
    <source>
        <strain evidence="2 3">BZ-SZ-XJ29</strain>
    </source>
</reference>
<gene>
    <name evidence="2" type="ORF">FTX54_007270</name>
</gene>
<protein>
    <submittedName>
        <fullName evidence="2">Uncharacterized protein</fullName>
    </submittedName>
</protein>
<dbReference type="RefSeq" id="WP_187254472.1">
    <property type="nucleotide sequence ID" value="NZ_CP144914.1"/>
</dbReference>
<proteinExistence type="predicted"/>
<evidence type="ECO:0000313" key="3">
    <source>
        <dbReference type="Proteomes" id="UP000321816"/>
    </source>
</evidence>